<keyword evidence="7" id="KW-0455">Luminescence</keyword>
<dbReference type="Gene3D" id="3.40.605.10">
    <property type="entry name" value="Aldehyde Dehydrogenase, Chain A, domain 1"/>
    <property type="match status" value="1"/>
</dbReference>
<accession>A0AA49JC03</accession>
<proteinExistence type="inferred from homology"/>
<evidence type="ECO:0000256" key="8">
    <source>
        <dbReference type="ARBA" id="ARBA00049412"/>
    </source>
</evidence>
<dbReference type="EMBL" id="CP129971">
    <property type="protein sequence ID" value="WKK78085.2"/>
    <property type="molecule type" value="Genomic_DNA"/>
</dbReference>
<name>A0AA49JC03_9BACT</name>
<dbReference type="Proteomes" id="UP001230496">
    <property type="component" value="Chromosome"/>
</dbReference>
<dbReference type="InterPro" id="IPR008670">
    <property type="entry name" value="CoA_reduct_LuxC"/>
</dbReference>
<comment type="similarity">
    <text evidence="3">Belongs to the LuxC family.</text>
</comment>
<evidence type="ECO:0000256" key="6">
    <source>
        <dbReference type="ARBA" id="ARBA00023002"/>
    </source>
</evidence>
<evidence type="ECO:0000313" key="9">
    <source>
        <dbReference type="EMBL" id="WKK78085.2"/>
    </source>
</evidence>
<dbReference type="GO" id="GO:0003995">
    <property type="term" value="F:acyl-CoA dehydrogenase activity"/>
    <property type="evidence" value="ECO:0007669"/>
    <property type="project" value="InterPro"/>
</dbReference>
<keyword evidence="10" id="KW-1185">Reference proteome</keyword>
<comment type="catalytic activity">
    <reaction evidence="8">
        <text>a long-chain fatty aldehyde + NADP(+) + CoA = a long-chain fatty acyl-CoA + NADPH + H(+)</text>
        <dbReference type="Rhea" id="RHEA:15437"/>
        <dbReference type="ChEBI" id="CHEBI:15378"/>
        <dbReference type="ChEBI" id="CHEBI:17176"/>
        <dbReference type="ChEBI" id="CHEBI:57287"/>
        <dbReference type="ChEBI" id="CHEBI:57783"/>
        <dbReference type="ChEBI" id="CHEBI:58349"/>
        <dbReference type="ChEBI" id="CHEBI:83139"/>
        <dbReference type="EC" id="1.2.1.50"/>
    </reaction>
</comment>
<evidence type="ECO:0000256" key="3">
    <source>
        <dbReference type="ARBA" id="ARBA00010915"/>
    </source>
</evidence>
<dbReference type="KEGG" id="msaa:QYS49_14165"/>
<keyword evidence="5" id="KW-0521">NADP</keyword>
<dbReference type="RefSeq" id="WP_308348938.1">
    <property type="nucleotide sequence ID" value="NZ_CP129971.1"/>
</dbReference>
<evidence type="ECO:0000256" key="1">
    <source>
        <dbReference type="ARBA" id="ARBA00003277"/>
    </source>
</evidence>
<comment type="pathway">
    <text evidence="2">Lipid metabolism; fatty acid reduction for biolumincescence.</text>
</comment>
<dbReference type="Pfam" id="PF05893">
    <property type="entry name" value="LuxC"/>
    <property type="match status" value="1"/>
</dbReference>
<dbReference type="GO" id="GO:0050062">
    <property type="term" value="F:long-chain-fatty-acyl-CoA reductase activity"/>
    <property type="evidence" value="ECO:0007669"/>
    <property type="project" value="UniProtKB-EC"/>
</dbReference>
<dbReference type="SUPFAM" id="SSF53720">
    <property type="entry name" value="ALDH-like"/>
    <property type="match status" value="1"/>
</dbReference>
<evidence type="ECO:0000256" key="5">
    <source>
        <dbReference type="ARBA" id="ARBA00022857"/>
    </source>
</evidence>
<keyword evidence="6" id="KW-0560">Oxidoreductase</keyword>
<dbReference type="GO" id="GO:0008218">
    <property type="term" value="P:bioluminescence"/>
    <property type="evidence" value="ECO:0007669"/>
    <property type="project" value="UniProtKB-KW"/>
</dbReference>
<evidence type="ECO:0000256" key="4">
    <source>
        <dbReference type="ARBA" id="ARBA00013020"/>
    </source>
</evidence>
<dbReference type="AlphaFoldDB" id="A0AA49JC03"/>
<dbReference type="InterPro" id="IPR016162">
    <property type="entry name" value="Ald_DH_N"/>
</dbReference>
<organism evidence="9 10">
    <name type="scientific">Marivirga salinarum</name>
    <dbReference type="NCBI Taxonomy" id="3059078"/>
    <lineage>
        <taxon>Bacteria</taxon>
        <taxon>Pseudomonadati</taxon>
        <taxon>Bacteroidota</taxon>
        <taxon>Cytophagia</taxon>
        <taxon>Cytophagales</taxon>
        <taxon>Marivirgaceae</taxon>
        <taxon>Marivirga</taxon>
    </lineage>
</organism>
<dbReference type="InterPro" id="IPR016161">
    <property type="entry name" value="Ald_DH/histidinol_DH"/>
</dbReference>
<sequence length="336" mass="38348">MNLSARLEAFKSLGEQLRNISEAELDEWYFRATSYNNWFTRENVVHAVKALGEMLEAEKLEQWISNYDLPEESSKKIAIIMAGNIPLVGFHDFLSVLISGNSVIAKLSSQDPYLLKEIVAKLIAINPEFENKIELTQETISGFDAVIATGSNNSARYFEQYFGKYPNIIRKNRSSVAVLTGTESEEGIQALGKDIFQYYGLGCRNVSKLLVPEGFDFSPFIKALEDFKWVADHHKWVNNYDYNKSIYLVNDEPHLDSGFFLMKEDEALVSPISVLFYEFYKNEKELEDKLAKQEQHIQCVVKKGTEIEPGKAQQPELWDYADGVDTLEFLSSLNKS</sequence>
<evidence type="ECO:0000313" key="10">
    <source>
        <dbReference type="Proteomes" id="UP001230496"/>
    </source>
</evidence>
<reference evidence="9 10" key="1">
    <citation type="submission" date="2023-08" db="EMBL/GenBank/DDBJ databases">
        <title>Comparative genomics and taxonomic characterization of three novel marine species of genus Marivirga.</title>
        <authorList>
            <person name="Muhammad N."/>
            <person name="Kim S.-G."/>
        </authorList>
    </citation>
    <scope>NUCLEOTIDE SEQUENCE [LARGE SCALE GENOMIC DNA]</scope>
    <source>
        <strain evidence="9 10">BDSF4-3</strain>
    </source>
</reference>
<evidence type="ECO:0000256" key="7">
    <source>
        <dbReference type="ARBA" id="ARBA00023223"/>
    </source>
</evidence>
<evidence type="ECO:0000256" key="2">
    <source>
        <dbReference type="ARBA" id="ARBA00004908"/>
    </source>
</evidence>
<dbReference type="EC" id="1.2.1.50" evidence="4"/>
<comment type="function">
    <text evidence="1">LuxC is the fatty acid reductase enzyme responsible for synthesis of the aldehyde substrate for the luminescent reaction catalyzed by luciferase.</text>
</comment>
<protein>
    <recommendedName>
        <fullName evidence="4">long-chain-fatty-acyl-CoA reductase</fullName>
        <ecNumber evidence="4">1.2.1.50</ecNumber>
    </recommendedName>
</protein>
<gene>
    <name evidence="9" type="ORF">QYS49_14165</name>
</gene>